<name>A0ABD2CIT4_VESMC</name>
<evidence type="ECO:0000256" key="3">
    <source>
        <dbReference type="ARBA" id="ARBA00023157"/>
    </source>
</evidence>
<sequence length="592" mass="64711">MEGRTRYKPRVRVYRAGWQLNAGPEPSLLGELSQRRESTRGRAVVSFVPLRQLRKRAYDRSNRTLHNKICGMQRERAVPPLFATVLVSLAFLGITSVSAETTSNVRPASRSLVFDRQDNELYREEDDAIVVEAAIEGDPSSLSRDGRSILWSGSAERDTCLTSKGEIGRCTTFKECYPYFKIPDLGALDGWVLGVYDTCSFVLEDGRTSFGICCSNLNPIATPGMENCDGQNANDQQIEDAKTKEDGEAAEAGTGTNPKPKPTASWPPPIPTHPPDHTIPPLPTHPPYPGLISLSTSKPSTTSSKKPGVPTTWPTKKPTWWPGAPTISTTNKPSSTTSSPIDLSQCGAKNGNQDQERIVGGQNADPGEWPWISALFNAGRQFCGGSLIDNKHVLTAAHCVVNMNSWDVARLTVRLGDYNIKTNSEIRHVERRVKRVVRHRGFNSRTLYNDVAILTLSEPVEFTEQIRPICLPSGSKLYVGMTATVIGWGSLRESGPQPAILQEVSIPVWSNSECKFKYGSAAPGGIVDSFLCAGRAAMDSCSGDSGGPLMVNDGRWTQVGIVSWGIGCGKGQYPGVYTRVTHFLPWIYKNLK</sequence>
<organism evidence="10 11">
    <name type="scientific">Vespula maculifrons</name>
    <name type="common">Eastern yellow jacket</name>
    <name type="synonym">Wasp</name>
    <dbReference type="NCBI Taxonomy" id="7453"/>
    <lineage>
        <taxon>Eukaryota</taxon>
        <taxon>Metazoa</taxon>
        <taxon>Ecdysozoa</taxon>
        <taxon>Arthropoda</taxon>
        <taxon>Hexapoda</taxon>
        <taxon>Insecta</taxon>
        <taxon>Pterygota</taxon>
        <taxon>Neoptera</taxon>
        <taxon>Endopterygota</taxon>
        <taxon>Hymenoptera</taxon>
        <taxon>Apocrita</taxon>
        <taxon>Aculeata</taxon>
        <taxon>Vespoidea</taxon>
        <taxon>Vespidae</taxon>
        <taxon>Vespinae</taxon>
        <taxon>Vespula</taxon>
    </lineage>
</organism>
<accession>A0ABD2CIT4</accession>
<keyword evidence="3" id="KW-1015">Disulfide bond</keyword>
<dbReference type="InterPro" id="IPR009003">
    <property type="entry name" value="Peptidase_S1_PA"/>
</dbReference>
<dbReference type="CDD" id="cd00190">
    <property type="entry name" value="Tryp_SPc"/>
    <property type="match status" value="1"/>
</dbReference>
<feature type="domain" description="Peptidase S1" evidence="9">
    <location>
        <begin position="358"/>
        <end position="592"/>
    </location>
</feature>
<evidence type="ECO:0000256" key="2">
    <source>
        <dbReference type="ARBA" id="ARBA00022525"/>
    </source>
</evidence>
<evidence type="ECO:0000256" key="6">
    <source>
        <dbReference type="RuleBase" id="RU363034"/>
    </source>
</evidence>
<dbReference type="GO" id="GO:0006508">
    <property type="term" value="P:proteolysis"/>
    <property type="evidence" value="ECO:0007669"/>
    <property type="project" value="UniProtKB-KW"/>
</dbReference>
<evidence type="ECO:0000313" key="11">
    <source>
        <dbReference type="Proteomes" id="UP001607303"/>
    </source>
</evidence>
<evidence type="ECO:0000256" key="4">
    <source>
        <dbReference type="ARBA" id="ARBA00068096"/>
    </source>
</evidence>
<comment type="caution">
    <text evidence="10">The sequence shown here is derived from an EMBL/GenBank/DDBJ whole genome shotgun (WGS) entry which is preliminary data.</text>
</comment>
<evidence type="ECO:0000313" key="10">
    <source>
        <dbReference type="EMBL" id="KAL2744995.1"/>
    </source>
</evidence>
<dbReference type="GO" id="GO:0008236">
    <property type="term" value="F:serine-type peptidase activity"/>
    <property type="evidence" value="ECO:0007669"/>
    <property type="project" value="UniProtKB-KW"/>
</dbReference>
<dbReference type="PRINTS" id="PR00722">
    <property type="entry name" value="CHYMOTRYPSIN"/>
</dbReference>
<dbReference type="GO" id="GO:0005576">
    <property type="term" value="C:extracellular region"/>
    <property type="evidence" value="ECO:0007669"/>
    <property type="project" value="UniProtKB-SubCell"/>
</dbReference>
<dbReference type="EMBL" id="JAYRBN010000050">
    <property type="protein sequence ID" value="KAL2744995.1"/>
    <property type="molecule type" value="Genomic_DNA"/>
</dbReference>
<dbReference type="InterPro" id="IPR018114">
    <property type="entry name" value="TRYPSIN_HIS"/>
</dbReference>
<feature type="compositionally biased region" description="Low complexity" evidence="7">
    <location>
        <begin position="295"/>
        <end position="340"/>
    </location>
</feature>
<proteinExistence type="predicted"/>
<dbReference type="PROSITE" id="PS00134">
    <property type="entry name" value="TRYPSIN_HIS"/>
    <property type="match status" value="1"/>
</dbReference>
<gene>
    <name evidence="10" type="ORF">V1477_007537</name>
</gene>
<evidence type="ECO:0000256" key="1">
    <source>
        <dbReference type="ARBA" id="ARBA00004613"/>
    </source>
</evidence>
<dbReference type="Proteomes" id="UP001607303">
    <property type="component" value="Unassembled WGS sequence"/>
</dbReference>
<dbReference type="InterPro" id="IPR001254">
    <property type="entry name" value="Trypsin_dom"/>
</dbReference>
<evidence type="ECO:0000256" key="8">
    <source>
        <dbReference type="SAM" id="Phobius"/>
    </source>
</evidence>
<dbReference type="PANTHER" id="PTHR24252">
    <property type="entry name" value="ACROSIN-RELATED"/>
    <property type="match status" value="1"/>
</dbReference>
<reference evidence="10 11" key="1">
    <citation type="journal article" date="2024" name="Ann. Entomol. Soc. Am.">
        <title>Genomic analyses of the southern and eastern yellowjacket wasps (Hymenoptera: Vespidae) reveal evolutionary signatures of social life.</title>
        <authorList>
            <person name="Catto M.A."/>
            <person name="Caine P.B."/>
            <person name="Orr S.E."/>
            <person name="Hunt B.G."/>
            <person name="Goodisman M.A.D."/>
        </authorList>
    </citation>
    <scope>NUCLEOTIDE SEQUENCE [LARGE SCALE GENOMIC DNA]</scope>
    <source>
        <strain evidence="10">232</strain>
        <tissue evidence="10">Head and thorax</tissue>
    </source>
</reference>
<evidence type="ECO:0000259" key="9">
    <source>
        <dbReference type="PROSITE" id="PS50240"/>
    </source>
</evidence>
<keyword evidence="8" id="KW-0812">Transmembrane</keyword>
<keyword evidence="2" id="KW-0964">Secreted</keyword>
<comment type="subcellular location">
    <subcellularLocation>
        <location evidence="1">Secreted</location>
    </subcellularLocation>
</comment>
<dbReference type="Gene3D" id="2.40.10.10">
    <property type="entry name" value="Trypsin-like serine proteases"/>
    <property type="match status" value="3"/>
</dbReference>
<feature type="transmembrane region" description="Helical" evidence="8">
    <location>
        <begin position="81"/>
        <end position="99"/>
    </location>
</feature>
<dbReference type="SUPFAM" id="SSF50494">
    <property type="entry name" value="Trypsin-like serine proteases"/>
    <property type="match status" value="1"/>
</dbReference>
<dbReference type="Pfam" id="PF00089">
    <property type="entry name" value="Trypsin"/>
    <property type="match status" value="1"/>
</dbReference>
<dbReference type="InterPro" id="IPR043504">
    <property type="entry name" value="Peptidase_S1_PA_chymotrypsin"/>
</dbReference>
<keyword evidence="6" id="KW-0645">Protease</keyword>
<feature type="region of interest" description="Disordered" evidence="7">
    <location>
        <begin position="239"/>
        <end position="340"/>
    </location>
</feature>
<keyword evidence="11" id="KW-1185">Reference proteome</keyword>
<dbReference type="InterPro" id="IPR033116">
    <property type="entry name" value="TRYPSIN_SER"/>
</dbReference>
<dbReference type="PROSITE" id="PS50240">
    <property type="entry name" value="TRYPSIN_DOM"/>
    <property type="match status" value="1"/>
</dbReference>
<evidence type="ECO:0000256" key="5">
    <source>
        <dbReference type="ARBA" id="ARBA00076468"/>
    </source>
</evidence>
<dbReference type="AlphaFoldDB" id="A0ABD2CIT4"/>
<keyword evidence="8" id="KW-0472">Membrane</keyword>
<dbReference type="PANTHER" id="PTHR24252:SF10">
    <property type="entry name" value="SERINE PROTEASE 56"/>
    <property type="match status" value="1"/>
</dbReference>
<evidence type="ECO:0000256" key="7">
    <source>
        <dbReference type="SAM" id="MobiDB-lite"/>
    </source>
</evidence>
<dbReference type="InterPro" id="IPR001314">
    <property type="entry name" value="Peptidase_S1A"/>
</dbReference>
<dbReference type="SMART" id="SM00020">
    <property type="entry name" value="Tryp_SPc"/>
    <property type="match status" value="1"/>
</dbReference>
<keyword evidence="6" id="KW-0378">Hydrolase</keyword>
<keyword evidence="8" id="KW-1133">Transmembrane helix</keyword>
<protein>
    <recommendedName>
        <fullName evidence="4">Phenoloxidase-activating factor 2</fullName>
    </recommendedName>
    <alternativeName>
        <fullName evidence="5">Prophenoloxidase-activating factor II</fullName>
    </alternativeName>
</protein>
<dbReference type="FunFam" id="2.40.10.10:FF:000038">
    <property type="entry name" value="Serine protease"/>
    <property type="match status" value="1"/>
</dbReference>
<keyword evidence="6" id="KW-0720">Serine protease</keyword>
<feature type="compositionally biased region" description="Pro residues" evidence="7">
    <location>
        <begin position="259"/>
        <end position="289"/>
    </location>
</feature>
<dbReference type="PROSITE" id="PS00135">
    <property type="entry name" value="TRYPSIN_SER"/>
    <property type="match status" value="1"/>
</dbReference>